<keyword evidence="2" id="KW-1185">Reference proteome</keyword>
<organism evidence="1 2">
    <name type="scientific">Brassica rapa subsp. trilocularis</name>
    <dbReference type="NCBI Taxonomy" id="1813537"/>
    <lineage>
        <taxon>Eukaryota</taxon>
        <taxon>Viridiplantae</taxon>
        <taxon>Streptophyta</taxon>
        <taxon>Embryophyta</taxon>
        <taxon>Tracheophyta</taxon>
        <taxon>Spermatophyta</taxon>
        <taxon>Magnoliopsida</taxon>
        <taxon>eudicotyledons</taxon>
        <taxon>Gunneridae</taxon>
        <taxon>Pentapetalae</taxon>
        <taxon>rosids</taxon>
        <taxon>malvids</taxon>
        <taxon>Brassicales</taxon>
        <taxon>Brassicaceae</taxon>
        <taxon>Brassiceae</taxon>
        <taxon>Brassica</taxon>
    </lineage>
</organism>
<evidence type="ECO:0000313" key="1">
    <source>
        <dbReference type="EMBL" id="KAG5396715.1"/>
    </source>
</evidence>
<proteinExistence type="predicted"/>
<gene>
    <name evidence="1" type="primary">A05g502360.1_BraROA</name>
    <name evidence="1" type="ORF">IGI04_018529</name>
</gene>
<protein>
    <submittedName>
        <fullName evidence="1">Uncharacterized protein</fullName>
    </submittedName>
</protein>
<sequence length="168" mass="19635">VFHHMILIFHSFKDMDLDIQVFHIWKTSGLEDFQEVFQMTSRKSSDRVYSYTLEDLLEVFSEVFQTTSRKSSEGVFFHIKSTLSLSLKSQISDTIRSNAKLTRLAYTTYMEVVSISNKDGRFPKVFHVSRLQPDDLPISRLDEQIWKKNTNFIVSTSEITCLEHKSLL</sequence>
<reference evidence="1 2" key="1">
    <citation type="submission" date="2021-03" db="EMBL/GenBank/DDBJ databases">
        <authorList>
            <person name="King G.J."/>
            <person name="Bancroft I."/>
            <person name="Baten A."/>
            <person name="Bloomfield J."/>
            <person name="Borpatragohain P."/>
            <person name="He Z."/>
            <person name="Irish N."/>
            <person name="Irwin J."/>
            <person name="Liu K."/>
            <person name="Mauleon R.P."/>
            <person name="Moore J."/>
            <person name="Morris R."/>
            <person name="Ostergaard L."/>
            <person name="Wang B."/>
            <person name="Wells R."/>
        </authorList>
    </citation>
    <scope>NUCLEOTIDE SEQUENCE [LARGE SCALE GENOMIC DNA]</scope>
    <source>
        <strain evidence="1">R-o-18</strain>
        <tissue evidence="1">Leaf</tissue>
    </source>
</reference>
<accession>A0ABQ7MFP5</accession>
<evidence type="ECO:0000313" key="2">
    <source>
        <dbReference type="Proteomes" id="UP000823674"/>
    </source>
</evidence>
<dbReference type="Proteomes" id="UP000823674">
    <property type="component" value="Chromosome A05"/>
</dbReference>
<name>A0ABQ7MFP5_BRACM</name>
<comment type="caution">
    <text evidence="1">The sequence shown here is derived from an EMBL/GenBank/DDBJ whole genome shotgun (WGS) entry which is preliminary data.</text>
</comment>
<dbReference type="EMBL" id="JADBGQ010000005">
    <property type="protein sequence ID" value="KAG5396715.1"/>
    <property type="molecule type" value="Genomic_DNA"/>
</dbReference>
<feature type="non-terminal residue" evidence="1">
    <location>
        <position position="1"/>
    </location>
</feature>